<accession>A0A835TDQ9</accession>
<dbReference type="Proteomes" id="UP000613740">
    <property type="component" value="Unassembled WGS sequence"/>
</dbReference>
<dbReference type="GO" id="GO:0008094">
    <property type="term" value="F:ATP-dependent activity, acting on DNA"/>
    <property type="evidence" value="ECO:0007669"/>
    <property type="project" value="TreeGrafter"/>
</dbReference>
<dbReference type="Gene3D" id="3.40.50.300">
    <property type="entry name" value="P-loop containing nucleotide triphosphate hydrolases"/>
    <property type="match status" value="1"/>
</dbReference>
<dbReference type="PROSITE" id="PS51194">
    <property type="entry name" value="HELICASE_CTER"/>
    <property type="match status" value="1"/>
</dbReference>
<feature type="region of interest" description="Disordered" evidence="11">
    <location>
        <begin position="190"/>
        <end position="233"/>
    </location>
</feature>
<protein>
    <recommendedName>
        <fullName evidence="17">SNF2 super family</fullName>
    </recommendedName>
</protein>
<proteinExistence type="inferred from homology"/>
<reference evidence="15" key="1">
    <citation type="journal article" date="2020" name="bioRxiv">
        <title>Comparative genomics of Chlamydomonas.</title>
        <authorList>
            <person name="Craig R.J."/>
            <person name="Hasan A.R."/>
            <person name="Ness R.W."/>
            <person name="Keightley P.D."/>
        </authorList>
    </citation>
    <scope>NUCLEOTIDE SEQUENCE</scope>
    <source>
        <strain evidence="15">CCAP 11/173</strain>
    </source>
</reference>
<keyword evidence="4 9" id="KW-0863">Zinc-finger</keyword>
<evidence type="ECO:0000256" key="8">
    <source>
        <dbReference type="ARBA" id="ARBA00022840"/>
    </source>
</evidence>
<feature type="compositionally biased region" description="Low complexity" evidence="11">
    <location>
        <begin position="1820"/>
        <end position="1834"/>
    </location>
</feature>
<feature type="region of interest" description="Disordered" evidence="11">
    <location>
        <begin position="564"/>
        <end position="617"/>
    </location>
</feature>
<dbReference type="GO" id="GO:0016787">
    <property type="term" value="F:hydrolase activity"/>
    <property type="evidence" value="ECO:0007669"/>
    <property type="project" value="UniProtKB-KW"/>
</dbReference>
<dbReference type="SMART" id="SM00490">
    <property type="entry name" value="HELICc"/>
    <property type="match status" value="1"/>
</dbReference>
<feature type="compositionally biased region" description="Low complexity" evidence="11">
    <location>
        <begin position="223"/>
        <end position="233"/>
    </location>
</feature>
<feature type="domain" description="Helicase ATP-binding" evidence="13">
    <location>
        <begin position="1198"/>
        <end position="1380"/>
    </location>
</feature>
<dbReference type="InterPro" id="IPR001841">
    <property type="entry name" value="Znf_RING"/>
</dbReference>
<dbReference type="InterPro" id="IPR038718">
    <property type="entry name" value="SNF2-like_sf"/>
</dbReference>
<organism evidence="15 16">
    <name type="scientific">Chlamydomonas schloesseri</name>
    <dbReference type="NCBI Taxonomy" id="2026947"/>
    <lineage>
        <taxon>Eukaryota</taxon>
        <taxon>Viridiplantae</taxon>
        <taxon>Chlorophyta</taxon>
        <taxon>core chlorophytes</taxon>
        <taxon>Chlorophyceae</taxon>
        <taxon>CS clade</taxon>
        <taxon>Chlamydomonadales</taxon>
        <taxon>Chlamydomonadaceae</taxon>
        <taxon>Chlamydomonas</taxon>
    </lineage>
</organism>
<feature type="compositionally biased region" description="Low complexity" evidence="11">
    <location>
        <begin position="32"/>
        <end position="48"/>
    </location>
</feature>
<feature type="region of interest" description="Disordered" evidence="11">
    <location>
        <begin position="980"/>
        <end position="1002"/>
    </location>
</feature>
<keyword evidence="10" id="KW-0175">Coiled coil</keyword>
<keyword evidence="6" id="KW-0347">Helicase</keyword>
<evidence type="ECO:0000256" key="11">
    <source>
        <dbReference type="SAM" id="MobiDB-lite"/>
    </source>
</evidence>
<evidence type="ECO:0000259" key="14">
    <source>
        <dbReference type="PROSITE" id="PS51194"/>
    </source>
</evidence>
<feature type="domain" description="Helicase C-terminal" evidence="14">
    <location>
        <begin position="1666"/>
        <end position="1848"/>
    </location>
</feature>
<dbReference type="GO" id="GO:0006281">
    <property type="term" value="P:DNA repair"/>
    <property type="evidence" value="ECO:0007669"/>
    <property type="project" value="TreeGrafter"/>
</dbReference>
<feature type="region of interest" description="Disordered" evidence="11">
    <location>
        <begin position="1"/>
        <end position="58"/>
    </location>
</feature>
<dbReference type="InterPro" id="IPR050628">
    <property type="entry name" value="SNF2_RAD54_helicase_TF"/>
</dbReference>
<dbReference type="SMART" id="SM00487">
    <property type="entry name" value="DEXDc"/>
    <property type="match status" value="1"/>
</dbReference>
<dbReference type="InterPro" id="IPR027417">
    <property type="entry name" value="P-loop_NTPase"/>
</dbReference>
<feature type="compositionally biased region" description="Polar residues" evidence="11">
    <location>
        <begin position="80"/>
        <end position="89"/>
    </location>
</feature>
<feature type="compositionally biased region" description="Gly residues" evidence="11">
    <location>
        <begin position="1138"/>
        <end position="1152"/>
    </location>
</feature>
<dbReference type="SUPFAM" id="SSF52540">
    <property type="entry name" value="P-loop containing nucleoside triphosphate hydrolases"/>
    <property type="match status" value="2"/>
</dbReference>
<dbReference type="InterPro" id="IPR001650">
    <property type="entry name" value="Helicase_C-like"/>
</dbReference>
<comment type="caution">
    <text evidence="15">The sequence shown here is derived from an EMBL/GenBank/DDBJ whole genome shotgun (WGS) entry which is preliminary data.</text>
</comment>
<keyword evidence="7" id="KW-0862">Zinc</keyword>
<evidence type="ECO:0000256" key="1">
    <source>
        <dbReference type="ARBA" id="ARBA00008438"/>
    </source>
</evidence>
<keyword evidence="3" id="KW-0547">Nucleotide-binding</keyword>
<evidence type="ECO:0000313" key="15">
    <source>
        <dbReference type="EMBL" id="KAG2441423.1"/>
    </source>
</evidence>
<dbReference type="GO" id="GO:0004386">
    <property type="term" value="F:helicase activity"/>
    <property type="evidence" value="ECO:0007669"/>
    <property type="project" value="UniProtKB-KW"/>
</dbReference>
<feature type="region of interest" description="Disordered" evidence="11">
    <location>
        <begin position="1813"/>
        <end position="1835"/>
    </location>
</feature>
<dbReference type="SMART" id="SM00184">
    <property type="entry name" value="RING"/>
    <property type="match status" value="1"/>
</dbReference>
<dbReference type="InterPro" id="IPR049730">
    <property type="entry name" value="SNF2/RAD54-like_C"/>
</dbReference>
<dbReference type="InterPro" id="IPR014001">
    <property type="entry name" value="Helicase_ATP-bd"/>
</dbReference>
<dbReference type="PROSITE" id="PS50089">
    <property type="entry name" value="ZF_RING_2"/>
    <property type="match status" value="1"/>
</dbReference>
<dbReference type="PROSITE" id="PS51192">
    <property type="entry name" value="HELICASE_ATP_BIND_1"/>
    <property type="match status" value="1"/>
</dbReference>
<feature type="compositionally biased region" description="Low complexity" evidence="11">
    <location>
        <begin position="1113"/>
        <end position="1137"/>
    </location>
</feature>
<feature type="region of interest" description="Disordered" evidence="11">
    <location>
        <begin position="1614"/>
        <end position="1657"/>
    </location>
</feature>
<dbReference type="OrthoDB" id="568332at2759"/>
<dbReference type="PANTHER" id="PTHR45626:SF38">
    <property type="entry name" value="DEAD-BOX PROTEIN"/>
    <property type="match status" value="1"/>
</dbReference>
<feature type="region of interest" description="Disordered" evidence="11">
    <location>
        <begin position="72"/>
        <end position="93"/>
    </location>
</feature>
<dbReference type="InterPro" id="IPR000330">
    <property type="entry name" value="SNF2_N"/>
</dbReference>
<evidence type="ECO:0000256" key="9">
    <source>
        <dbReference type="PROSITE-ProRule" id="PRU00175"/>
    </source>
</evidence>
<dbReference type="Pfam" id="PF00271">
    <property type="entry name" value="Helicase_C"/>
    <property type="match status" value="1"/>
</dbReference>
<feature type="compositionally biased region" description="Gly residues" evidence="11">
    <location>
        <begin position="584"/>
        <end position="613"/>
    </location>
</feature>
<evidence type="ECO:0000259" key="12">
    <source>
        <dbReference type="PROSITE" id="PS50089"/>
    </source>
</evidence>
<keyword evidence="8" id="KW-0067">ATP-binding</keyword>
<feature type="region of interest" description="Disordered" evidence="11">
    <location>
        <begin position="666"/>
        <end position="696"/>
    </location>
</feature>
<dbReference type="InterPro" id="IPR013083">
    <property type="entry name" value="Znf_RING/FYVE/PHD"/>
</dbReference>
<dbReference type="Gene3D" id="3.30.40.10">
    <property type="entry name" value="Zinc/RING finger domain, C3HC4 (zinc finger)"/>
    <property type="match status" value="1"/>
</dbReference>
<gene>
    <name evidence="15" type="ORF">HYH02_010011</name>
</gene>
<dbReference type="GO" id="GO:0005524">
    <property type="term" value="F:ATP binding"/>
    <property type="evidence" value="ECO:0007669"/>
    <property type="project" value="UniProtKB-KW"/>
</dbReference>
<evidence type="ECO:0008006" key="17">
    <source>
        <dbReference type="Google" id="ProtNLM"/>
    </source>
</evidence>
<evidence type="ECO:0000256" key="10">
    <source>
        <dbReference type="SAM" id="Coils"/>
    </source>
</evidence>
<keyword evidence="2" id="KW-0479">Metal-binding</keyword>
<dbReference type="GO" id="GO:0008270">
    <property type="term" value="F:zinc ion binding"/>
    <property type="evidence" value="ECO:0007669"/>
    <property type="project" value="UniProtKB-KW"/>
</dbReference>
<sequence>MPEKAVVDLTLSDSDDEARRAPKRRRTQTNLPSFAGARRASAPARAPPGGSGDDDVILVDDDNDVVEVVEDRPASGRAGPSSNAAQAQTGPALGDDEELIITGLTGQVATRDLPHPRPDCADHAFTSGISTANAQRCGQCYCFVCDVKASECDFWGTGARERDHCNARQLGYWKRLRQAMRGGDRGFIDREYRASGPLGSGIPPERGPQQARLPFPRTGGASGTAAGPGAAGPAAAAAAAGGAAGAAGAPGGAGTGGAAPTGAASLHDRLLEAQAQRRARAEAAAKLDNIFNQLANRLDGARRPNTTPAAAAACGGGGGDAAAAAAAAAPAPAPAAAGAAGGGAGGGGVVVDVKTQPGLEPAQQPAVCTLKPMPDPAHDRDAMELGTLRFPVKAAAGTTIAALAPRLARFGFYSERLVANGATSGDRLHLENLFDSKSLLHKGRYTNKPLHLKLLPLPPLPTGALPLSTERVRKVLVVDCLGRARATYMGVRLSDSARRGQLLAALAPALRPAFSAAAEQLHLLMSTATDGSSTVSVVQPETNLDDAYFSGAPANRQLIVFRTAPHPSPTWQPSAETEAANKSGGSGSGGSSTPGGAAGAGGSGASPAGGSGRGSRSKSAAAAAAAASGTWTHMPVYVHGGAGSGGSSVSRYMQAPSWVLVQLRQFKPPSGGSEGGADSPPTLSTSQNHTTQPLSVPVLVPVREEHARGGVAADRELRRQITAALEPYRTSAPPGPGPALLLRGNRAHLTERSAAGIAPHSSSRWSMYGDMLEGGATWSGALHVASLTAVWAHQDVSDTVYRLPEMRSPAVDDSASPEALRESHQRMEEAKHRAAQQQRLKEQTDAAMDELRRCSRRTAADPVARMADDVKTACVALDMRLQPLSGSGTGAGCLPHSGGRKARSGSDPRLGELVVKVYVFTRQAPGKEPIWKAWDEWPAASNREGIPAFRLPATMELLATGAADPQEHAAMAAQLGAAGGSAGGSGAAGSRPAGAAGAVGAGAGAGAGSAGGAAGVGSALAVARRVQVERASARELWDRVSRLGQCGRSINALLEYMVSAERPPAPQPDGLTVTMRPYQLQSLAFMLEMEALVEPPTRPAAAGSGSGSGSGSGPDSEAGGAAAAGAGPPTSNAAAEGAGAGGGAVEAGGASGRPGLLHPAADPEGGTPGGYRRLFWAPITAASGQRFWYSPVFERAALDVPPQPTGGFLAEEMGLGKTVEVMALTLANPPPPSVVAGAVAPCGRIVSRGTLVVCAVSLVGQWQAEAANKTAGSCRIHPYHGQNRIRDARRLATEFDVVVTTYQTLQSDQAGGSRSNTNPCQAILWHRIVFDEGHTLRNAGAKLAKTANELAAQRRWLCTGTPINTAVEDLLGQVAALQMAPLSKKTFFDGHIKLPFLGSHRHYHMSLRPLLFAMRYALVRHTKAQSLGGEGVLQLPNKTEAEVPVYLTAEEQELYKRIQQQAAEGWRKLKAVGPAYVNSHLFTATSMLMPLRRICSGGRLGPKDLAVPDPENLAAVAGAAAAAAAAAAAVTGAGGSGAGGAAGAAGAGGPGGGEVPIPEDLPECPICVDTMDGPVCTPCSHWFCRECITGWLNQSPHHSCPACRQTISVASLRRGVVPPAKPPPTAAEADKAKGGAAGGSSEGDDEDTDGEGGRARDDGCVPCESKLRALLAELRAMREADPTAKALVFTQFSQALEWLKPRLQAEGFGHRTITGDMPPKRRTEAITSFQNDPSTCVFLLSVRAGAVGINLTAANHVFLLEPCMNPATEHQAIGRAWRMGQSRPVTVKRLFVKGSVEETIMSVVTARRAANGGVAGGSTDGAAGAAGAATSAAGRQQERIDLRISELDQLFGAPSFPPPAAA</sequence>
<dbReference type="Pfam" id="PF13639">
    <property type="entry name" value="zf-RING_2"/>
    <property type="match status" value="1"/>
</dbReference>
<evidence type="ECO:0000256" key="7">
    <source>
        <dbReference type="ARBA" id="ARBA00022833"/>
    </source>
</evidence>
<dbReference type="Pfam" id="PF00176">
    <property type="entry name" value="SNF2-rel_dom"/>
    <property type="match status" value="1"/>
</dbReference>
<dbReference type="InterPro" id="IPR017907">
    <property type="entry name" value="Znf_RING_CS"/>
</dbReference>
<evidence type="ECO:0000256" key="4">
    <source>
        <dbReference type="ARBA" id="ARBA00022771"/>
    </source>
</evidence>
<dbReference type="CDD" id="cd18793">
    <property type="entry name" value="SF2_C_SNF"/>
    <property type="match status" value="1"/>
</dbReference>
<evidence type="ECO:0000259" key="13">
    <source>
        <dbReference type="PROSITE" id="PS51192"/>
    </source>
</evidence>
<evidence type="ECO:0000256" key="2">
    <source>
        <dbReference type="ARBA" id="ARBA00022723"/>
    </source>
</evidence>
<feature type="domain" description="RING-type" evidence="12">
    <location>
        <begin position="1564"/>
        <end position="1604"/>
    </location>
</feature>
<evidence type="ECO:0000256" key="6">
    <source>
        <dbReference type="ARBA" id="ARBA00022806"/>
    </source>
</evidence>
<dbReference type="PROSITE" id="PS00518">
    <property type="entry name" value="ZF_RING_1"/>
    <property type="match status" value="1"/>
</dbReference>
<evidence type="ECO:0000256" key="5">
    <source>
        <dbReference type="ARBA" id="ARBA00022801"/>
    </source>
</evidence>
<keyword evidence="16" id="KW-1185">Reference proteome</keyword>
<evidence type="ECO:0000313" key="16">
    <source>
        <dbReference type="Proteomes" id="UP000613740"/>
    </source>
</evidence>
<comment type="similarity">
    <text evidence="1">Belongs to the SNF2/RAD54 helicase family. RAD16 subfamily.</text>
</comment>
<dbReference type="EMBL" id="JAEHOD010000035">
    <property type="protein sequence ID" value="KAG2441423.1"/>
    <property type="molecule type" value="Genomic_DNA"/>
</dbReference>
<keyword evidence="5" id="KW-0378">Hydrolase</keyword>
<dbReference type="SUPFAM" id="SSF57850">
    <property type="entry name" value="RING/U-box"/>
    <property type="match status" value="1"/>
</dbReference>
<feature type="compositionally biased region" description="Polar residues" evidence="11">
    <location>
        <begin position="681"/>
        <end position="694"/>
    </location>
</feature>
<dbReference type="PANTHER" id="PTHR45626">
    <property type="entry name" value="TRANSCRIPTION TERMINATION FACTOR 2-RELATED"/>
    <property type="match status" value="1"/>
</dbReference>
<dbReference type="GO" id="GO:0005634">
    <property type="term" value="C:nucleus"/>
    <property type="evidence" value="ECO:0007669"/>
    <property type="project" value="TreeGrafter"/>
</dbReference>
<evidence type="ECO:0000256" key="3">
    <source>
        <dbReference type="ARBA" id="ARBA00022741"/>
    </source>
</evidence>
<dbReference type="Gene3D" id="3.40.50.10810">
    <property type="entry name" value="Tandem AAA-ATPase domain"/>
    <property type="match status" value="1"/>
</dbReference>
<feature type="region of interest" description="Disordered" evidence="11">
    <location>
        <begin position="1096"/>
        <end position="1164"/>
    </location>
</feature>
<name>A0A835TDQ9_9CHLO</name>
<dbReference type="CDD" id="cd18008">
    <property type="entry name" value="DEXDc_SHPRH-like"/>
    <property type="match status" value="1"/>
</dbReference>
<feature type="coiled-coil region" evidence="10">
    <location>
        <begin position="820"/>
        <end position="847"/>
    </location>
</feature>